<dbReference type="InterPro" id="IPR005496">
    <property type="entry name" value="Integral_membrane_TerC"/>
</dbReference>
<dbReference type="Proteomes" id="UP000002411">
    <property type="component" value="Chromosome"/>
</dbReference>
<keyword evidence="5 6" id="KW-0472">Membrane</keyword>
<feature type="transmembrane region" description="Helical" evidence="6">
    <location>
        <begin position="99"/>
        <end position="117"/>
    </location>
</feature>
<dbReference type="PANTHER" id="PTHR30238">
    <property type="entry name" value="MEMBRANE BOUND PREDICTED REDOX MODULATOR"/>
    <property type="match status" value="1"/>
</dbReference>
<evidence type="ECO:0000256" key="3">
    <source>
        <dbReference type="ARBA" id="ARBA00022692"/>
    </source>
</evidence>
<proteinExistence type="inferred from homology"/>
<dbReference type="GO" id="GO:0016020">
    <property type="term" value="C:membrane"/>
    <property type="evidence" value="ECO:0007669"/>
    <property type="project" value="UniProtKB-SubCell"/>
</dbReference>
<name>A5N109_CLOK5</name>
<keyword evidence="4 6" id="KW-1133">Transmembrane helix</keyword>
<feature type="transmembrane region" description="Helical" evidence="6">
    <location>
        <begin position="156"/>
        <end position="178"/>
    </location>
</feature>
<dbReference type="EMBL" id="CP000673">
    <property type="protein sequence ID" value="EDK34805.1"/>
    <property type="molecule type" value="Genomic_DNA"/>
</dbReference>
<dbReference type="Pfam" id="PF03741">
    <property type="entry name" value="TerC"/>
    <property type="match status" value="1"/>
</dbReference>
<evidence type="ECO:0000256" key="5">
    <source>
        <dbReference type="ARBA" id="ARBA00023136"/>
    </source>
</evidence>
<evidence type="ECO:0008006" key="9">
    <source>
        <dbReference type="Google" id="ProtNLM"/>
    </source>
</evidence>
<dbReference type="InterPro" id="IPR022369">
    <property type="entry name" value="Integral_membrane_TerC_rswitch"/>
</dbReference>
<comment type="subcellular location">
    <subcellularLocation>
        <location evidence="1">Membrane</location>
        <topology evidence="1">Multi-pass membrane protein</topology>
    </subcellularLocation>
</comment>
<reference evidence="7 8" key="1">
    <citation type="journal article" date="2008" name="Proc. Natl. Acad. Sci. U.S.A.">
        <title>The genome of Clostridium kluyveri, a strict anaerobe with unique metabolic features.</title>
        <authorList>
            <person name="Seedorf H."/>
            <person name="Fricke W.F."/>
            <person name="Veith B."/>
            <person name="Brueggemann H."/>
            <person name="Liesegang H."/>
            <person name="Strittmatter A."/>
            <person name="Miethke M."/>
            <person name="Buckel W."/>
            <person name="Hinderberger J."/>
            <person name="Li F."/>
            <person name="Hagemeier C."/>
            <person name="Thauer R.K."/>
            <person name="Gottschalk G."/>
        </authorList>
    </citation>
    <scope>NUCLEOTIDE SEQUENCE [LARGE SCALE GENOMIC DNA]</scope>
    <source>
        <strain evidence="8">ATCC 8527 / DSM 555 / NCIMB 10680</strain>
    </source>
</reference>
<feature type="transmembrane region" description="Helical" evidence="6">
    <location>
        <begin position="224"/>
        <end position="242"/>
    </location>
</feature>
<evidence type="ECO:0000313" key="8">
    <source>
        <dbReference type="Proteomes" id="UP000002411"/>
    </source>
</evidence>
<evidence type="ECO:0000256" key="2">
    <source>
        <dbReference type="ARBA" id="ARBA00007511"/>
    </source>
</evidence>
<accession>A5N109</accession>
<keyword evidence="3 6" id="KW-0812">Transmembrane</keyword>
<dbReference type="eggNOG" id="COG0861">
    <property type="taxonomic scope" value="Bacteria"/>
</dbReference>
<evidence type="ECO:0000313" key="7">
    <source>
        <dbReference type="EMBL" id="EDK34805.1"/>
    </source>
</evidence>
<dbReference type="NCBIfam" id="TIGR03718">
    <property type="entry name" value="R_switched_Alx"/>
    <property type="match status" value="1"/>
</dbReference>
<protein>
    <recommendedName>
        <fullName evidence="9">Tellurium resistance protein TerC</fullName>
    </recommendedName>
</protein>
<feature type="transmembrane region" description="Helical" evidence="6">
    <location>
        <begin position="248"/>
        <end position="269"/>
    </location>
</feature>
<evidence type="ECO:0000256" key="4">
    <source>
        <dbReference type="ARBA" id="ARBA00022989"/>
    </source>
</evidence>
<dbReference type="KEGG" id="ckl:CKL_2793"/>
<gene>
    <name evidence="7" type="ordered locus">CKL_2793</name>
</gene>
<comment type="similarity">
    <text evidence="2">Belongs to the TerC family.</text>
</comment>
<sequence length="286" mass="32583">MSTKKSLLHLCFWVGLALTFNIGIYIFMGPEKALSFLGGYVIEQSLSLDNIFLFLLIFESFSIKPEYQKRVLTYGIFGAVVLRLIFIILGVTIIDKFHWMLYIFGLLLIVSGIKMFFKHNESKDFHNSKIIKLINKIIPVSKELDGEKFFTKKNGILYATPLFAILILIELSDIIFAIDSIPAIFSITTDPFIVYTSNIFAILGLRNMYFLLEKLHNKFDYVKYGVACILIFTGIKLSITFFHINISIIVSLLIIFIIMSASILTSVILNKRKKSPCSSEVSKNII</sequence>
<dbReference type="AlphaFoldDB" id="A5N109"/>
<feature type="transmembrane region" description="Helical" evidence="6">
    <location>
        <begin position="193"/>
        <end position="212"/>
    </location>
</feature>
<evidence type="ECO:0000256" key="6">
    <source>
        <dbReference type="SAM" id="Phobius"/>
    </source>
</evidence>
<dbReference type="STRING" id="431943.CKL_2793"/>
<feature type="transmembrane region" description="Helical" evidence="6">
    <location>
        <begin position="40"/>
        <end position="59"/>
    </location>
</feature>
<dbReference type="HOGENOM" id="CLU_045644_1_0_9"/>
<evidence type="ECO:0000256" key="1">
    <source>
        <dbReference type="ARBA" id="ARBA00004141"/>
    </source>
</evidence>
<organism evidence="7 8">
    <name type="scientific">Clostridium kluyveri (strain ATCC 8527 / DSM 555 / NBRC 12016 / NCIMB 10680 / K1)</name>
    <dbReference type="NCBI Taxonomy" id="431943"/>
    <lineage>
        <taxon>Bacteria</taxon>
        <taxon>Bacillati</taxon>
        <taxon>Bacillota</taxon>
        <taxon>Clostridia</taxon>
        <taxon>Eubacteriales</taxon>
        <taxon>Clostridiaceae</taxon>
        <taxon>Clostridium</taxon>
    </lineage>
</organism>
<feature type="transmembrane region" description="Helical" evidence="6">
    <location>
        <begin position="71"/>
        <end position="93"/>
    </location>
</feature>
<dbReference type="PANTHER" id="PTHR30238:SF0">
    <property type="entry name" value="THYLAKOID MEMBRANE PROTEIN TERC, CHLOROPLASTIC"/>
    <property type="match status" value="1"/>
</dbReference>
<feature type="transmembrane region" description="Helical" evidence="6">
    <location>
        <begin position="7"/>
        <end position="28"/>
    </location>
</feature>
<dbReference type="RefSeq" id="WP_012103134.1">
    <property type="nucleotide sequence ID" value="NC_009706.1"/>
</dbReference>
<keyword evidence="8" id="KW-1185">Reference proteome</keyword>